<evidence type="ECO:0000256" key="1">
    <source>
        <dbReference type="ARBA" id="ARBA00006018"/>
    </source>
</evidence>
<dbReference type="RefSeq" id="WP_109532516.1">
    <property type="nucleotide sequence ID" value="NZ_QEYD01000003.1"/>
</dbReference>
<dbReference type="GeneID" id="94364576"/>
<proteinExistence type="inferred from homology"/>
<gene>
    <name evidence="2" type="ORF">C4N9_06730</name>
</gene>
<dbReference type="SUPFAM" id="SSF159127">
    <property type="entry name" value="HupF/HypC-like"/>
    <property type="match status" value="1"/>
</dbReference>
<dbReference type="NCBIfam" id="TIGR00074">
    <property type="entry name" value="hypC_hupF"/>
    <property type="match status" value="1"/>
</dbReference>
<dbReference type="OrthoDB" id="9806017at2"/>
<evidence type="ECO:0000313" key="3">
    <source>
        <dbReference type="Proteomes" id="UP000244940"/>
    </source>
</evidence>
<keyword evidence="3" id="KW-1185">Reference proteome</keyword>
<sequence>MCVGIPLQLTKVVGTNALAHDGSQIDLSLVGPQPEGTWVLGFLGTARAVIDAEEAHLIAKALDGLRDVMTGGDGGDAFADIDARGPQLPPHLQAALDAGRITG</sequence>
<name>A0A2U2CEU7_9RHOB</name>
<dbReference type="PRINTS" id="PR00445">
    <property type="entry name" value="HUPFHYPC"/>
</dbReference>
<dbReference type="InterPro" id="IPR001109">
    <property type="entry name" value="Hydrogenase_HupF/HypC"/>
</dbReference>
<organism evidence="2 3">
    <name type="scientific">Pararhodobacter marinus</name>
    <dbReference type="NCBI Taxonomy" id="2184063"/>
    <lineage>
        <taxon>Bacteria</taxon>
        <taxon>Pseudomonadati</taxon>
        <taxon>Pseudomonadota</taxon>
        <taxon>Alphaproteobacteria</taxon>
        <taxon>Rhodobacterales</taxon>
        <taxon>Paracoccaceae</taxon>
        <taxon>Pararhodobacter</taxon>
    </lineage>
</organism>
<dbReference type="InterPro" id="IPR019812">
    <property type="entry name" value="Hydgase_assmbl_chp_CS"/>
</dbReference>
<dbReference type="AlphaFoldDB" id="A0A2U2CEU7"/>
<comment type="caution">
    <text evidence="2">The sequence shown here is derived from an EMBL/GenBank/DDBJ whole genome shotgun (WGS) entry which is preliminary data.</text>
</comment>
<reference evidence="2 3" key="1">
    <citation type="submission" date="2018-05" db="EMBL/GenBank/DDBJ databases">
        <title>Pararhodobacter marina sp. nov., isolated from deep-sea water of the Indian Ocean.</title>
        <authorList>
            <person name="Lai Q.Sr."/>
            <person name="Liu X."/>
            <person name="Shao Z."/>
        </authorList>
    </citation>
    <scope>NUCLEOTIDE SEQUENCE [LARGE SCALE GENOMIC DNA]</scope>
    <source>
        <strain evidence="2 3">CIC4N-9</strain>
    </source>
</reference>
<protein>
    <submittedName>
        <fullName evidence="2">Hydrogenase</fullName>
    </submittedName>
</protein>
<dbReference type="Gene3D" id="2.30.30.140">
    <property type="match status" value="1"/>
</dbReference>
<accession>A0A2U2CEU7</accession>
<comment type="similarity">
    <text evidence="1">Belongs to the HupF/HypC family.</text>
</comment>
<dbReference type="Pfam" id="PF01455">
    <property type="entry name" value="HupF_HypC"/>
    <property type="match status" value="1"/>
</dbReference>
<dbReference type="Proteomes" id="UP000244940">
    <property type="component" value="Unassembled WGS sequence"/>
</dbReference>
<evidence type="ECO:0000313" key="2">
    <source>
        <dbReference type="EMBL" id="PWE30372.1"/>
    </source>
</evidence>
<dbReference type="PROSITE" id="PS01097">
    <property type="entry name" value="HUPF_HYPC"/>
    <property type="match status" value="1"/>
</dbReference>
<dbReference type="EMBL" id="QEYD01000003">
    <property type="protein sequence ID" value="PWE30372.1"/>
    <property type="molecule type" value="Genomic_DNA"/>
</dbReference>